<dbReference type="Proteomes" id="UP000198211">
    <property type="component" value="Unassembled WGS sequence"/>
</dbReference>
<organism evidence="3 4">
    <name type="scientific">Phytophthora megakarya</name>
    <dbReference type="NCBI Taxonomy" id="4795"/>
    <lineage>
        <taxon>Eukaryota</taxon>
        <taxon>Sar</taxon>
        <taxon>Stramenopiles</taxon>
        <taxon>Oomycota</taxon>
        <taxon>Peronosporomycetes</taxon>
        <taxon>Peronosporales</taxon>
        <taxon>Peronosporaceae</taxon>
        <taxon>Phytophthora</taxon>
    </lineage>
</organism>
<evidence type="ECO:0000259" key="2">
    <source>
        <dbReference type="Pfam" id="PF03561"/>
    </source>
</evidence>
<evidence type="ECO:0000256" key="1">
    <source>
        <dbReference type="ARBA" id="ARBA00009242"/>
    </source>
</evidence>
<comment type="caution">
    <text evidence="3">The sequence shown here is derived from an EMBL/GenBank/DDBJ whole genome shotgun (WGS) entry which is preliminary data.</text>
</comment>
<dbReference type="Pfam" id="PF03561">
    <property type="entry name" value="Allantoicase"/>
    <property type="match status" value="2"/>
</dbReference>
<dbReference type="SUPFAM" id="SSF49785">
    <property type="entry name" value="Galactose-binding domain-like"/>
    <property type="match status" value="2"/>
</dbReference>
<keyword evidence="4" id="KW-1185">Reference proteome</keyword>
<name>A0A225WEX2_9STRA</name>
<dbReference type="GO" id="GO:0004037">
    <property type="term" value="F:allantoicase activity"/>
    <property type="evidence" value="ECO:0007669"/>
    <property type="project" value="InterPro"/>
</dbReference>
<dbReference type="STRING" id="4795.A0A225WEX2"/>
<dbReference type="PANTHER" id="PTHR12045:SF3">
    <property type="entry name" value="INACTIVE ALLANTOICASE-RELATED"/>
    <property type="match status" value="1"/>
</dbReference>
<gene>
    <name evidence="3" type="ORF">PHMEG_0009935</name>
</gene>
<feature type="domain" description="Allantoicase" evidence="2">
    <location>
        <begin position="21"/>
        <end position="168"/>
    </location>
</feature>
<comment type="similarity">
    <text evidence="1">Belongs to the allantoicase family.</text>
</comment>
<accession>A0A225WEX2</accession>
<evidence type="ECO:0000313" key="3">
    <source>
        <dbReference type="EMBL" id="OWZ16283.1"/>
    </source>
</evidence>
<dbReference type="InterPro" id="IPR015908">
    <property type="entry name" value="Allantoicase_dom"/>
</dbReference>
<protein>
    <submittedName>
        <fullName evidence="3">Allantoicase</fullName>
    </submittedName>
</protein>
<proteinExistence type="inferred from homology"/>
<evidence type="ECO:0000313" key="4">
    <source>
        <dbReference type="Proteomes" id="UP000198211"/>
    </source>
</evidence>
<dbReference type="AlphaFoldDB" id="A0A225WEX2"/>
<dbReference type="InterPro" id="IPR008979">
    <property type="entry name" value="Galactose-bd-like_sf"/>
</dbReference>
<dbReference type="OrthoDB" id="10266039at2759"/>
<sequence length="299" mass="33640">MTTPTPDEVESMTDLASATYGSRVLFATDEWFAPASRLLLPEPPLFIPDKFTSFGNFGKWMDGWETQRKRTPGHDWCILALGLRGVVDVVDVDTAFFTGNNPPRVSIQAADFSKNSDVDDTLRLLTSTAPDDRVMGVCATPEEFELVEQLQSDTWTEIVRVTKLAPGYAETRHNLLRVPLSKRGKDWVVLKLGHLGVIQNIEVDTNHFKGNFPESCILYGTRFYGDDQNELLTDQSVKWEVILPRVKLQAHKQQYFSVDDGNVNLVTAGVNYVKLEMFPDGGISRLRLFGRKKKTAARL</sequence>
<dbReference type="EMBL" id="NBNE01000960">
    <property type="protein sequence ID" value="OWZ16283.1"/>
    <property type="molecule type" value="Genomic_DNA"/>
</dbReference>
<dbReference type="PANTHER" id="PTHR12045">
    <property type="entry name" value="ALLANTOICASE"/>
    <property type="match status" value="1"/>
</dbReference>
<dbReference type="InterPro" id="IPR005164">
    <property type="entry name" value="Allantoicase"/>
</dbReference>
<reference evidence="4" key="1">
    <citation type="submission" date="2017-03" db="EMBL/GenBank/DDBJ databases">
        <title>Phytopthora megakarya and P. palmivora, two closely related causual agents of cacao black pod achieved similar genome size and gene model numbers by different mechanisms.</title>
        <authorList>
            <person name="Ali S."/>
            <person name="Shao J."/>
            <person name="Larry D.J."/>
            <person name="Kronmiller B."/>
            <person name="Shen D."/>
            <person name="Strem M.D."/>
            <person name="Melnick R.L."/>
            <person name="Guiltinan M.J."/>
            <person name="Tyler B.M."/>
            <person name="Meinhardt L.W."/>
            <person name="Bailey B.A."/>
        </authorList>
    </citation>
    <scope>NUCLEOTIDE SEQUENCE [LARGE SCALE GENOMIC DNA]</scope>
    <source>
        <strain evidence="4">zdho120</strain>
    </source>
</reference>
<dbReference type="Gene3D" id="2.60.120.260">
    <property type="entry name" value="Galactose-binding domain-like"/>
    <property type="match status" value="1"/>
</dbReference>
<dbReference type="GO" id="GO:0000256">
    <property type="term" value="P:allantoin catabolic process"/>
    <property type="evidence" value="ECO:0007669"/>
    <property type="project" value="InterPro"/>
</dbReference>
<feature type="domain" description="Allantoicase" evidence="2">
    <location>
        <begin position="182"/>
        <end position="292"/>
    </location>
</feature>